<sequence length="90" mass="10214">MTAWILVIHWVPLAVGIRVQATLIERTQAVRAVEPHQRGIECSITITQVVMLGDWVQLFTVEAEYTLIRQMVAIGRIRIFCVHQAGSSTW</sequence>
<reference evidence="1 2" key="1">
    <citation type="submission" date="2013-10" db="EMBL/GenBank/DDBJ databases">
        <title>Whole Genome Shotgun Sequence of Pseudomonas taiwanensis SJ9.</title>
        <authorList>
            <person name="Hong S.-J."/>
            <person name="Shin J.-H."/>
        </authorList>
    </citation>
    <scope>NUCLEOTIDE SEQUENCE [LARGE SCALE GENOMIC DNA]</scope>
    <source>
        <strain evidence="1 2">SJ9</strain>
    </source>
</reference>
<dbReference type="Proteomes" id="UP000018511">
    <property type="component" value="Unassembled WGS sequence"/>
</dbReference>
<protein>
    <submittedName>
        <fullName evidence="1">Uncharacterized protein</fullName>
    </submittedName>
</protein>
<organism evidence="1 2">
    <name type="scientific">Pseudomonas taiwanensis SJ9</name>
    <dbReference type="NCBI Taxonomy" id="1388762"/>
    <lineage>
        <taxon>Bacteria</taxon>
        <taxon>Pseudomonadati</taxon>
        <taxon>Pseudomonadota</taxon>
        <taxon>Gammaproteobacteria</taxon>
        <taxon>Pseudomonadales</taxon>
        <taxon>Pseudomonadaceae</taxon>
        <taxon>Pseudomonas</taxon>
    </lineage>
</organism>
<comment type="caution">
    <text evidence="1">The sequence shown here is derived from an EMBL/GenBank/DDBJ whole genome shotgun (WGS) entry which is preliminary data.</text>
</comment>
<dbReference type="AlphaFoldDB" id="V7DC15"/>
<dbReference type="EMBL" id="AXUP01000107">
    <property type="protein sequence ID" value="ESW39912.1"/>
    <property type="molecule type" value="Genomic_DNA"/>
</dbReference>
<evidence type="ECO:0000313" key="2">
    <source>
        <dbReference type="Proteomes" id="UP000018511"/>
    </source>
</evidence>
<proteinExistence type="predicted"/>
<accession>V7DC15</accession>
<evidence type="ECO:0000313" key="1">
    <source>
        <dbReference type="EMBL" id="ESW39912.1"/>
    </source>
</evidence>
<name>V7DC15_9PSED</name>
<gene>
    <name evidence="1" type="ORF">O164_09450</name>
</gene>